<dbReference type="OrthoDB" id="3687641at2759"/>
<dbReference type="InterPro" id="IPR021765">
    <property type="entry name" value="UstYa-like"/>
</dbReference>
<organism evidence="5 6">
    <name type="scientific">Daedalea quercina L-15889</name>
    <dbReference type="NCBI Taxonomy" id="1314783"/>
    <lineage>
        <taxon>Eukaryota</taxon>
        <taxon>Fungi</taxon>
        <taxon>Dikarya</taxon>
        <taxon>Basidiomycota</taxon>
        <taxon>Agaricomycotina</taxon>
        <taxon>Agaricomycetes</taxon>
        <taxon>Polyporales</taxon>
        <taxon>Fomitopsis</taxon>
    </lineage>
</organism>
<feature type="chain" id="PRO_5007864299" description="Oxidase ustYa" evidence="4">
    <location>
        <begin position="25"/>
        <end position="215"/>
    </location>
</feature>
<evidence type="ECO:0000256" key="1">
    <source>
        <dbReference type="ARBA" id="ARBA00004685"/>
    </source>
</evidence>
<evidence type="ECO:0000256" key="3">
    <source>
        <dbReference type="ARBA" id="ARBA00035112"/>
    </source>
</evidence>
<comment type="similarity">
    <text evidence="3">Belongs to the ustYa family.</text>
</comment>
<accession>A0A165PUN1</accession>
<dbReference type="Proteomes" id="UP000076727">
    <property type="component" value="Unassembled WGS sequence"/>
</dbReference>
<feature type="signal peptide" evidence="4">
    <location>
        <begin position="1"/>
        <end position="24"/>
    </location>
</feature>
<evidence type="ECO:0000256" key="4">
    <source>
        <dbReference type="SAM" id="SignalP"/>
    </source>
</evidence>
<evidence type="ECO:0008006" key="7">
    <source>
        <dbReference type="Google" id="ProtNLM"/>
    </source>
</evidence>
<dbReference type="STRING" id="1314783.A0A165PUN1"/>
<sequence>MAGAQTLLQAIMWIIVLLQVIATAQLMGITVRHANIAPATGIEHTYIGHDYPEEYPLVHDEPVSMTLHETVHYTLNLSDQTNSEEWNRLDQPKQHVDTHLGPQQRVFVLTFGHQLHCLRSLYTGLLAKYGHTTDMPNPIHWQHCLNYLRQTFLCDATDVLEEGDFTKRDYTVHRQSGDIICKDWTAVFDVLDRNEQEWLEWRAEWVGPPSEVNVL</sequence>
<dbReference type="PANTHER" id="PTHR33365:SF11">
    <property type="entry name" value="TAT PATHWAY SIGNAL SEQUENCE"/>
    <property type="match status" value="1"/>
</dbReference>
<reference evidence="5 6" key="1">
    <citation type="journal article" date="2016" name="Mol. Biol. Evol.">
        <title>Comparative Genomics of Early-Diverging Mushroom-Forming Fungi Provides Insights into the Origins of Lignocellulose Decay Capabilities.</title>
        <authorList>
            <person name="Nagy L.G."/>
            <person name="Riley R."/>
            <person name="Tritt A."/>
            <person name="Adam C."/>
            <person name="Daum C."/>
            <person name="Floudas D."/>
            <person name="Sun H."/>
            <person name="Yadav J.S."/>
            <person name="Pangilinan J."/>
            <person name="Larsson K.H."/>
            <person name="Matsuura K."/>
            <person name="Barry K."/>
            <person name="Labutti K."/>
            <person name="Kuo R."/>
            <person name="Ohm R.A."/>
            <person name="Bhattacharya S.S."/>
            <person name="Shirouzu T."/>
            <person name="Yoshinaga Y."/>
            <person name="Martin F.M."/>
            <person name="Grigoriev I.V."/>
            <person name="Hibbett D.S."/>
        </authorList>
    </citation>
    <scope>NUCLEOTIDE SEQUENCE [LARGE SCALE GENOMIC DNA]</scope>
    <source>
        <strain evidence="5 6">L-15889</strain>
    </source>
</reference>
<protein>
    <recommendedName>
        <fullName evidence="7">Oxidase ustYa</fullName>
    </recommendedName>
</protein>
<name>A0A165PUN1_9APHY</name>
<dbReference type="GO" id="GO:0016491">
    <property type="term" value="F:oxidoreductase activity"/>
    <property type="evidence" value="ECO:0007669"/>
    <property type="project" value="UniProtKB-KW"/>
</dbReference>
<dbReference type="Pfam" id="PF11807">
    <property type="entry name" value="UstYa"/>
    <property type="match status" value="1"/>
</dbReference>
<dbReference type="PANTHER" id="PTHR33365">
    <property type="entry name" value="YALI0B05434P"/>
    <property type="match status" value="1"/>
</dbReference>
<dbReference type="AlphaFoldDB" id="A0A165PUN1"/>
<evidence type="ECO:0000256" key="2">
    <source>
        <dbReference type="ARBA" id="ARBA00023002"/>
    </source>
</evidence>
<keyword evidence="2" id="KW-0560">Oxidoreductase</keyword>
<gene>
    <name evidence="5" type="ORF">DAEQUDRAFT_692317</name>
</gene>
<keyword evidence="4" id="KW-0732">Signal</keyword>
<comment type="pathway">
    <text evidence="1">Mycotoxin biosynthesis.</text>
</comment>
<keyword evidence="6" id="KW-1185">Reference proteome</keyword>
<proteinExistence type="inferred from homology"/>
<evidence type="ECO:0000313" key="6">
    <source>
        <dbReference type="Proteomes" id="UP000076727"/>
    </source>
</evidence>
<evidence type="ECO:0000313" key="5">
    <source>
        <dbReference type="EMBL" id="KZT68643.1"/>
    </source>
</evidence>
<dbReference type="EMBL" id="KV429065">
    <property type="protein sequence ID" value="KZT68643.1"/>
    <property type="molecule type" value="Genomic_DNA"/>
</dbReference>
<dbReference type="GO" id="GO:0043386">
    <property type="term" value="P:mycotoxin biosynthetic process"/>
    <property type="evidence" value="ECO:0007669"/>
    <property type="project" value="InterPro"/>
</dbReference>